<evidence type="ECO:0000256" key="10">
    <source>
        <dbReference type="ARBA" id="ARBA00023180"/>
    </source>
</evidence>
<dbReference type="Pfam" id="PF00852">
    <property type="entry name" value="Glyco_transf_10"/>
    <property type="match status" value="1"/>
</dbReference>
<evidence type="ECO:0000259" key="12">
    <source>
        <dbReference type="Pfam" id="PF02709"/>
    </source>
</evidence>
<protein>
    <recommendedName>
        <fullName evidence="16">Galactosyltransferase C-terminal domain-containing protein</fullName>
    </recommendedName>
</protein>
<feature type="domain" description="Galactosyltransferase N-terminal" evidence="13">
    <location>
        <begin position="296"/>
        <end position="373"/>
    </location>
</feature>
<keyword evidence="6" id="KW-0812">Transmembrane</keyword>
<dbReference type="InterPro" id="IPR029044">
    <property type="entry name" value="Nucleotide-diphossugar_trans"/>
</dbReference>
<dbReference type="InterPro" id="IPR003859">
    <property type="entry name" value="Galactosyl_T"/>
</dbReference>
<dbReference type="InterPro" id="IPR041058">
    <property type="entry name" value="FucT_N"/>
</dbReference>
<comment type="pathway">
    <text evidence="2">Protein modification; protein glycosylation.</text>
</comment>
<feature type="domain" description="Galactosyltransferase C-terminal" evidence="12">
    <location>
        <begin position="387"/>
        <end position="445"/>
    </location>
</feature>
<dbReference type="GO" id="GO:0016020">
    <property type="term" value="C:membrane"/>
    <property type="evidence" value="ECO:0007669"/>
    <property type="project" value="UniProtKB-SubCell"/>
</dbReference>
<evidence type="ECO:0000256" key="4">
    <source>
        <dbReference type="ARBA" id="ARBA00022676"/>
    </source>
</evidence>
<dbReference type="UniPathway" id="UPA00378"/>
<evidence type="ECO:0000313" key="15">
    <source>
        <dbReference type="EMBL" id="QHT37837.1"/>
    </source>
</evidence>
<feature type="domain" description="Fucosyltransferase C-terminal" evidence="11">
    <location>
        <begin position="140"/>
        <end position="265"/>
    </location>
</feature>
<dbReference type="InterPro" id="IPR027791">
    <property type="entry name" value="Galactosyl_T_C"/>
</dbReference>
<dbReference type="PANTHER" id="PTHR19300">
    <property type="entry name" value="BETA-1,4-GALACTOSYLTRANSFERASE"/>
    <property type="match status" value="1"/>
</dbReference>
<dbReference type="InterPro" id="IPR055270">
    <property type="entry name" value="Glyco_tran_10_C"/>
</dbReference>
<dbReference type="SUPFAM" id="SSF53756">
    <property type="entry name" value="UDP-Glycosyltransferase/glycogen phosphorylase"/>
    <property type="match status" value="1"/>
</dbReference>
<evidence type="ECO:0000256" key="5">
    <source>
        <dbReference type="ARBA" id="ARBA00022679"/>
    </source>
</evidence>
<evidence type="ECO:0000256" key="1">
    <source>
        <dbReference type="ARBA" id="ARBA00004606"/>
    </source>
</evidence>
<keyword evidence="10" id="KW-0325">Glycoprotein</keyword>
<dbReference type="AlphaFoldDB" id="A0A6C0F7P0"/>
<evidence type="ECO:0000256" key="7">
    <source>
        <dbReference type="ARBA" id="ARBA00022968"/>
    </source>
</evidence>
<keyword evidence="7" id="KW-0735">Signal-anchor</keyword>
<accession>A0A6C0F7P0</accession>
<evidence type="ECO:0000256" key="2">
    <source>
        <dbReference type="ARBA" id="ARBA00004922"/>
    </source>
</evidence>
<keyword evidence="8" id="KW-1133">Transmembrane helix</keyword>
<dbReference type="PRINTS" id="PR02050">
    <property type="entry name" value="B14GALTRFASE"/>
</dbReference>
<evidence type="ECO:0000256" key="6">
    <source>
        <dbReference type="ARBA" id="ARBA00022692"/>
    </source>
</evidence>
<keyword evidence="4" id="KW-0328">Glycosyltransferase</keyword>
<evidence type="ECO:0008006" key="16">
    <source>
        <dbReference type="Google" id="ProtNLM"/>
    </source>
</evidence>
<reference evidence="15" key="1">
    <citation type="journal article" date="2020" name="Nature">
        <title>Giant virus diversity and host interactions through global metagenomics.</title>
        <authorList>
            <person name="Schulz F."/>
            <person name="Roux S."/>
            <person name="Paez-Espino D."/>
            <person name="Jungbluth S."/>
            <person name="Walsh D.A."/>
            <person name="Denef V.J."/>
            <person name="McMahon K.D."/>
            <person name="Konstantinidis K.T."/>
            <person name="Eloe-Fadrosh E.A."/>
            <person name="Kyrpides N.C."/>
            <person name="Woyke T."/>
        </authorList>
    </citation>
    <scope>NUCLEOTIDE SEQUENCE</scope>
    <source>
        <strain evidence="15">GVMAG-S-ERX556049-19</strain>
    </source>
</reference>
<dbReference type="Pfam" id="PF02709">
    <property type="entry name" value="Glyco_transf_7C"/>
    <property type="match status" value="1"/>
</dbReference>
<dbReference type="EMBL" id="MN738821">
    <property type="protein sequence ID" value="QHT37837.1"/>
    <property type="molecule type" value="Genomic_DNA"/>
</dbReference>
<dbReference type="GO" id="GO:0005975">
    <property type="term" value="P:carbohydrate metabolic process"/>
    <property type="evidence" value="ECO:0007669"/>
    <property type="project" value="InterPro"/>
</dbReference>
<feature type="domain" description="Alpha-(1,3)-fucosyltransferase FucT N-terminal" evidence="14">
    <location>
        <begin position="7"/>
        <end position="107"/>
    </location>
</feature>
<dbReference type="Gene3D" id="3.40.50.11660">
    <property type="entry name" value="Glycosyl transferase family 10, C-terminal domain"/>
    <property type="match status" value="1"/>
</dbReference>
<comment type="subcellular location">
    <subcellularLocation>
        <location evidence="1">Membrane</location>
        <topology evidence="1">Single-pass type II membrane protein</topology>
    </subcellularLocation>
</comment>
<dbReference type="GO" id="GO:0005794">
    <property type="term" value="C:Golgi apparatus"/>
    <property type="evidence" value="ECO:0007669"/>
    <property type="project" value="TreeGrafter"/>
</dbReference>
<proteinExistence type="inferred from homology"/>
<evidence type="ECO:0000259" key="14">
    <source>
        <dbReference type="Pfam" id="PF18025"/>
    </source>
</evidence>
<dbReference type="SUPFAM" id="SSF53448">
    <property type="entry name" value="Nucleotide-diphospho-sugar transferases"/>
    <property type="match status" value="1"/>
</dbReference>
<evidence type="ECO:0000256" key="3">
    <source>
        <dbReference type="ARBA" id="ARBA00005735"/>
    </source>
</evidence>
<sequence>MTYKKRIMFKGFWRNFNKKNNIFTNILNMNNTDFEIVDKDPDIIIFSVFGQEQYRYNIDFSKRNIFYTGESYLYLDYNTPFIKNIELNLTVEHSTQHNNIRFPIWLAFYIGKYGSIFQRNNVNFSHETLTLTKKNTNDFCCFVYSNNIDFRNNFCKKLSQYKKIDCGGDCLNNINEKVKDKIQFQRKYKFCIAYENTIHDGYTTEKIFQSYLSNCIPIYYGSKSVALDFNPETFINAHDFNNDEDLIEYIKEVDNDVNLYNSYLNKPIFSKKWLDILNDPENTFFKTISQKILHMNLNIIIPVRNREEELKEIIKNLSEILTKQNIIFHFFVIYQNDNKLFNKGILNNIGFLYAKDKNTCNNFLFNDVNVYPRSPEIYNFNYIIKSNEIYNPYGYQHCLARFFMIQKNTFEKLNGYSNMYNGWGYEDTDLQRRATHKNVNINRNIFCKRTKMSRYFVDSYTNPREKMKIAEKTTKITYYNKWDKKNQKDIDIEISNDGLTCINLKDYIISTEEGDNITKIFVEI</sequence>
<dbReference type="Pfam" id="PF18025">
    <property type="entry name" value="FucT_N"/>
    <property type="match status" value="1"/>
</dbReference>
<dbReference type="GO" id="GO:0008378">
    <property type="term" value="F:galactosyltransferase activity"/>
    <property type="evidence" value="ECO:0007669"/>
    <property type="project" value="TreeGrafter"/>
</dbReference>
<dbReference type="Gene3D" id="3.90.550.10">
    <property type="entry name" value="Spore Coat Polysaccharide Biosynthesis Protein SpsA, Chain A"/>
    <property type="match status" value="1"/>
</dbReference>
<name>A0A6C0F7P0_9ZZZZ</name>
<dbReference type="InterPro" id="IPR038577">
    <property type="entry name" value="GT10-like_C_sf"/>
</dbReference>
<evidence type="ECO:0000256" key="8">
    <source>
        <dbReference type="ARBA" id="ARBA00022989"/>
    </source>
</evidence>
<dbReference type="Pfam" id="PF13733">
    <property type="entry name" value="Glyco_transf_7N"/>
    <property type="match status" value="1"/>
</dbReference>
<evidence type="ECO:0000256" key="9">
    <source>
        <dbReference type="ARBA" id="ARBA00023136"/>
    </source>
</evidence>
<keyword evidence="9" id="KW-0472">Membrane</keyword>
<organism evidence="15">
    <name type="scientific">viral metagenome</name>
    <dbReference type="NCBI Taxonomy" id="1070528"/>
    <lineage>
        <taxon>unclassified sequences</taxon>
        <taxon>metagenomes</taxon>
        <taxon>organismal metagenomes</taxon>
    </lineage>
</organism>
<evidence type="ECO:0000259" key="11">
    <source>
        <dbReference type="Pfam" id="PF00852"/>
    </source>
</evidence>
<comment type="similarity">
    <text evidence="3">Belongs to the glycosyltransferase 7 family.</text>
</comment>
<dbReference type="PANTHER" id="PTHR19300:SF57">
    <property type="entry name" value="BETA-1,4-N-ACETYLGALACTOSAMINYLTRANSFERASE"/>
    <property type="match status" value="1"/>
</dbReference>
<keyword evidence="5" id="KW-0808">Transferase</keyword>
<evidence type="ECO:0000259" key="13">
    <source>
        <dbReference type="Pfam" id="PF13733"/>
    </source>
</evidence>
<dbReference type="InterPro" id="IPR027995">
    <property type="entry name" value="Galactosyl_T_N"/>
</dbReference>